<feature type="domain" description="DNA methylase adenine-specific" evidence="3">
    <location>
        <begin position="182"/>
        <end position="485"/>
    </location>
</feature>
<dbReference type="Proteomes" id="UP000265765">
    <property type="component" value="Chromosome"/>
</dbReference>
<dbReference type="SUPFAM" id="SSF53335">
    <property type="entry name" value="S-adenosyl-L-methionine-dependent methyltransferases"/>
    <property type="match status" value="1"/>
</dbReference>
<dbReference type="Pfam" id="PF02384">
    <property type="entry name" value="N6_Mtase"/>
    <property type="match status" value="1"/>
</dbReference>
<dbReference type="EMBL" id="CP032427">
    <property type="protein sequence ID" value="AYC40309.1"/>
    <property type="molecule type" value="Genomic_DNA"/>
</dbReference>
<dbReference type="GeneID" id="91283455"/>
<dbReference type="PANTHER" id="PTHR42998:SF1">
    <property type="entry name" value="TYPE I RESTRICTION ENZYME HINDI METHYLASE SUBUNIT"/>
    <property type="match status" value="1"/>
</dbReference>
<dbReference type="RefSeq" id="WP_120051799.1">
    <property type="nucleotide sequence ID" value="NZ_CP032427.1"/>
</dbReference>
<evidence type="ECO:0000256" key="1">
    <source>
        <dbReference type="ARBA" id="ARBA00022747"/>
    </source>
</evidence>
<dbReference type="GO" id="GO:0008170">
    <property type="term" value="F:N-methyltransferase activity"/>
    <property type="evidence" value="ECO:0007669"/>
    <property type="project" value="InterPro"/>
</dbReference>
<accession>A0AAI8PPH2</accession>
<evidence type="ECO:0000313" key="5">
    <source>
        <dbReference type="Proteomes" id="UP000265765"/>
    </source>
</evidence>
<organism evidence="4 5">
    <name type="scientific">Streptomyces griseorubiginosus</name>
    <dbReference type="NCBI Taxonomy" id="67304"/>
    <lineage>
        <taxon>Bacteria</taxon>
        <taxon>Bacillati</taxon>
        <taxon>Actinomycetota</taxon>
        <taxon>Actinomycetes</taxon>
        <taxon>Kitasatosporales</taxon>
        <taxon>Streptomycetaceae</taxon>
        <taxon>Streptomyces</taxon>
    </lineage>
</organism>
<dbReference type="PROSITE" id="PS00092">
    <property type="entry name" value="N6_MTASE"/>
    <property type="match status" value="1"/>
</dbReference>
<keyword evidence="1" id="KW-0680">Restriction system</keyword>
<keyword evidence="4" id="KW-0489">Methyltransferase</keyword>
<sequence length="533" mass="59044">MSDFGDALVSRSDIARLAGVRRPAVTNWERRHPDFPAPVVPPTGSTEPEMFRAGEVLEWLAGRTIPSNGLQPGEAAGTTYGDRFRAGMGGDRSGNLLSAVEQLARRDADRVRGRLRMSDYLYLLLALVYVRSQEEERWSRYVKDPRAAVRDLELAEHAETPLTDVVRFLDGISPAPRDESKQAFDRLLELLSNMDARGAGEFFTPRSVSHVMGRALAAQGLAERLYDPFCRTGELLSAYLDAVTERGDRAPQAVVVRTPVEELLPVVRMNIKMHGAKAPHVLRGAWAPGRLDESDDRPGSFDRVITNPPFGSLGPWPADPPRYWTYGATRSSEFDWLQYVLSCLAPGGRAAVLMPAGAGFRGSAERETRTRLIEDGVIECVMALPTQLFELTAIQTHIWFLRSPRGRAEQVLFVDGTGLGSMATRARRELSDAEIDRLVRTYTTWRESGTGSREPDGRPGLGRAVDPGEILANDSRLEPALYVREHLPAAGAFDDPSLVRHRLAELSAELDRLHAEARITDGLAEERLRRYGL</sequence>
<dbReference type="GO" id="GO:0009007">
    <property type="term" value="F:site-specific DNA-methyltransferase (adenine-specific) activity"/>
    <property type="evidence" value="ECO:0007669"/>
    <property type="project" value="UniProtKB-EC"/>
</dbReference>
<feature type="region of interest" description="Disordered" evidence="2">
    <location>
        <begin position="446"/>
        <end position="465"/>
    </location>
</feature>
<dbReference type="PRINTS" id="PR00507">
    <property type="entry name" value="N12N6MTFRASE"/>
</dbReference>
<evidence type="ECO:0000313" key="4">
    <source>
        <dbReference type="EMBL" id="AYC40309.1"/>
    </source>
</evidence>
<dbReference type="InterPro" id="IPR029063">
    <property type="entry name" value="SAM-dependent_MTases_sf"/>
</dbReference>
<dbReference type="InterPro" id="IPR002052">
    <property type="entry name" value="DNA_methylase_N6_adenine_CS"/>
</dbReference>
<dbReference type="KEGG" id="sge:DWG14_04572"/>
<protein>
    <submittedName>
        <fullName evidence="4">Type I restriction enzymeP M protein</fullName>
        <ecNumber evidence="4">2.1.1.72</ecNumber>
    </submittedName>
</protein>
<dbReference type="AlphaFoldDB" id="A0AAI8PPH2"/>
<dbReference type="REBASE" id="272119">
    <property type="entry name" value="M.Sgr3E1ORF4572P"/>
</dbReference>
<dbReference type="PANTHER" id="PTHR42998">
    <property type="entry name" value="TYPE I RESTRICTION ENZYME HINDVIIP M PROTEIN-RELATED"/>
    <property type="match status" value="1"/>
</dbReference>
<evidence type="ECO:0000256" key="2">
    <source>
        <dbReference type="SAM" id="MobiDB-lite"/>
    </source>
</evidence>
<dbReference type="InterPro" id="IPR003356">
    <property type="entry name" value="DNA_methylase_A-5"/>
</dbReference>
<dbReference type="EC" id="2.1.1.72" evidence="4"/>
<reference evidence="4 5" key="1">
    <citation type="submission" date="2018-09" db="EMBL/GenBank/DDBJ databases">
        <title>Production of Trimethoprim by Streptomyces sp. 3E-1.</title>
        <authorList>
            <person name="Kang H.J."/>
            <person name="Kim S.B."/>
        </authorList>
    </citation>
    <scope>NUCLEOTIDE SEQUENCE [LARGE SCALE GENOMIC DNA]</scope>
    <source>
        <strain evidence="4 5">3E-1</strain>
    </source>
</reference>
<gene>
    <name evidence="4" type="ORF">DWG14_04572</name>
</gene>
<dbReference type="GO" id="GO:0009307">
    <property type="term" value="P:DNA restriction-modification system"/>
    <property type="evidence" value="ECO:0007669"/>
    <property type="project" value="UniProtKB-KW"/>
</dbReference>
<evidence type="ECO:0000259" key="3">
    <source>
        <dbReference type="Pfam" id="PF02384"/>
    </source>
</evidence>
<dbReference type="InterPro" id="IPR052916">
    <property type="entry name" value="Type-I_RE_MTase_Subunit"/>
</dbReference>
<dbReference type="GO" id="GO:0032259">
    <property type="term" value="P:methylation"/>
    <property type="evidence" value="ECO:0007669"/>
    <property type="project" value="UniProtKB-KW"/>
</dbReference>
<proteinExistence type="predicted"/>
<name>A0AAI8PPH2_9ACTN</name>
<dbReference type="Gene3D" id="3.40.50.150">
    <property type="entry name" value="Vaccinia Virus protein VP39"/>
    <property type="match status" value="1"/>
</dbReference>
<keyword evidence="4" id="KW-0808">Transferase</keyword>
<dbReference type="GO" id="GO:0003677">
    <property type="term" value="F:DNA binding"/>
    <property type="evidence" value="ECO:0007669"/>
    <property type="project" value="InterPro"/>
</dbReference>